<dbReference type="SUPFAM" id="SSF53590">
    <property type="entry name" value="Nucleoside hydrolase"/>
    <property type="match status" value="1"/>
</dbReference>
<dbReference type="Gene3D" id="3.90.245.10">
    <property type="entry name" value="Ribonucleoside hydrolase-like"/>
    <property type="match status" value="1"/>
</dbReference>
<dbReference type="InterPro" id="IPR023186">
    <property type="entry name" value="IUNH"/>
</dbReference>
<dbReference type="GO" id="GO:0008477">
    <property type="term" value="F:purine nucleosidase activity"/>
    <property type="evidence" value="ECO:0007669"/>
    <property type="project" value="TreeGrafter"/>
</dbReference>
<dbReference type="AlphaFoldDB" id="A0A4Z1E205"/>
<evidence type="ECO:0000313" key="4">
    <source>
        <dbReference type="EMBL" id="TGO04712.1"/>
    </source>
</evidence>
<sequence length="358" mass="37668">MGGRRRDPVRRWRPDRVEAMMDGCTSSLLAHRDAPAGAPSVRTPMSRPRPIYLDCDTGIDDALALTYLLNSDGVRLAGIGTVSGNTSAREAAANTQSLLRAHGSVVPVAVGSHDPLDGRYRGGAPHVHGGNGIGDVSLPPGDDVTSETAPEMLLRLAREHGRDLDVVAIGPLTNIAHALALDPTLPERVGTLTIMGGAVWAPGNITAVAEANIHNDAEAARQVLAAGFTTVLVPLDVTLQHCFDDEDAEVLAREATPLHVALGAMLHRYLDFYESVDHVRRSPLHDPLAAAIAAGDLRIDTRETGVAVTIGGPEHGRTVATDEGPVARVVIGAEPATAALIRDRIIAGPHPSHYAPRV</sequence>
<evidence type="ECO:0000256" key="2">
    <source>
        <dbReference type="ARBA" id="ARBA00023295"/>
    </source>
</evidence>
<keyword evidence="1 4" id="KW-0378">Hydrolase</keyword>
<reference evidence="4 5" key="1">
    <citation type="submission" date="2018-11" db="EMBL/GenBank/DDBJ databases">
        <title>Complete genome sequencing of the Actinobacteria Serinibacter sp. K3-2.</title>
        <authorList>
            <person name="Rakitin A.L."/>
            <person name="Beletsky A.V."/>
            <person name="Mardanov A.V."/>
            <person name="Ravin N.V."/>
            <person name="Gromova A.S."/>
            <person name="Filippova S.N."/>
            <person name="Gal'Chenko V.F."/>
        </authorList>
    </citation>
    <scope>NUCLEOTIDE SEQUENCE [LARGE SCALE GENOMIC DNA]</scope>
    <source>
        <strain evidence="4 5">K3-2</strain>
    </source>
</reference>
<evidence type="ECO:0000313" key="5">
    <source>
        <dbReference type="Proteomes" id="UP000297318"/>
    </source>
</evidence>
<gene>
    <name evidence="4" type="ORF">SERN_2305</name>
</gene>
<dbReference type="GO" id="GO:0006152">
    <property type="term" value="P:purine nucleoside catabolic process"/>
    <property type="evidence" value="ECO:0007669"/>
    <property type="project" value="TreeGrafter"/>
</dbReference>
<keyword evidence="5" id="KW-1185">Reference proteome</keyword>
<proteinExistence type="predicted"/>
<dbReference type="Proteomes" id="UP000297318">
    <property type="component" value="Unassembled WGS sequence"/>
</dbReference>
<feature type="domain" description="Inosine/uridine-preferring nucleoside hydrolase" evidence="3">
    <location>
        <begin position="51"/>
        <end position="329"/>
    </location>
</feature>
<protein>
    <submittedName>
        <fullName evidence="4">Inosine-uridine preferring nucleoside hydrolase</fullName>
    </submittedName>
</protein>
<dbReference type="GO" id="GO:0005829">
    <property type="term" value="C:cytosol"/>
    <property type="evidence" value="ECO:0007669"/>
    <property type="project" value="TreeGrafter"/>
</dbReference>
<evidence type="ECO:0000256" key="1">
    <source>
        <dbReference type="ARBA" id="ARBA00022801"/>
    </source>
</evidence>
<dbReference type="InterPro" id="IPR001910">
    <property type="entry name" value="Inosine/uridine_hydrolase_dom"/>
</dbReference>
<keyword evidence="2" id="KW-0326">Glycosidase</keyword>
<dbReference type="PANTHER" id="PTHR12304:SF4">
    <property type="entry name" value="URIDINE NUCLEOSIDASE"/>
    <property type="match status" value="1"/>
</dbReference>
<dbReference type="PANTHER" id="PTHR12304">
    <property type="entry name" value="INOSINE-URIDINE PREFERRING NUCLEOSIDE HYDROLASE"/>
    <property type="match status" value="1"/>
</dbReference>
<organism evidence="4 5">
    <name type="scientific">Serinibacter arcticus</name>
    <dbReference type="NCBI Taxonomy" id="1655435"/>
    <lineage>
        <taxon>Bacteria</taxon>
        <taxon>Bacillati</taxon>
        <taxon>Actinomycetota</taxon>
        <taxon>Actinomycetes</taxon>
        <taxon>Micrococcales</taxon>
        <taxon>Beutenbergiaceae</taxon>
        <taxon>Serinibacter</taxon>
    </lineage>
</organism>
<dbReference type="Pfam" id="PF01156">
    <property type="entry name" value="IU_nuc_hydro"/>
    <property type="match status" value="1"/>
</dbReference>
<comment type="caution">
    <text evidence="4">The sequence shown here is derived from an EMBL/GenBank/DDBJ whole genome shotgun (WGS) entry which is preliminary data.</text>
</comment>
<name>A0A4Z1E205_9MICO</name>
<evidence type="ECO:0000259" key="3">
    <source>
        <dbReference type="Pfam" id="PF01156"/>
    </source>
</evidence>
<dbReference type="InterPro" id="IPR036452">
    <property type="entry name" value="Ribo_hydro-like"/>
</dbReference>
<dbReference type="EMBL" id="RHPJ01000003">
    <property type="protein sequence ID" value="TGO04712.1"/>
    <property type="molecule type" value="Genomic_DNA"/>
</dbReference>
<accession>A0A4Z1E205</accession>